<keyword evidence="2" id="KW-0805">Transcription regulation</keyword>
<dbReference type="AlphaFoldDB" id="A0A2M8RU35"/>
<keyword evidence="7" id="KW-1185">Reference proteome</keyword>
<dbReference type="GO" id="GO:0006351">
    <property type="term" value="P:DNA-templated transcription"/>
    <property type="evidence" value="ECO:0007669"/>
    <property type="project" value="TreeGrafter"/>
</dbReference>
<dbReference type="PANTHER" id="PTHR30537:SF35">
    <property type="entry name" value="TRANSCRIPTIONAL REGULATORY PROTEIN"/>
    <property type="match status" value="1"/>
</dbReference>
<dbReference type="FunFam" id="1.10.10.10:FF:000001">
    <property type="entry name" value="LysR family transcriptional regulator"/>
    <property type="match status" value="1"/>
</dbReference>
<evidence type="ECO:0000256" key="1">
    <source>
        <dbReference type="ARBA" id="ARBA00009437"/>
    </source>
</evidence>
<dbReference type="PANTHER" id="PTHR30537">
    <property type="entry name" value="HTH-TYPE TRANSCRIPTIONAL REGULATOR"/>
    <property type="match status" value="1"/>
</dbReference>
<keyword evidence="4" id="KW-0804">Transcription</keyword>
<evidence type="ECO:0000313" key="6">
    <source>
        <dbReference type="EMBL" id="PJG82403.1"/>
    </source>
</evidence>
<dbReference type="GO" id="GO:0043565">
    <property type="term" value="F:sequence-specific DNA binding"/>
    <property type="evidence" value="ECO:0007669"/>
    <property type="project" value="TreeGrafter"/>
</dbReference>
<evidence type="ECO:0000313" key="7">
    <source>
        <dbReference type="Proteomes" id="UP000230282"/>
    </source>
</evidence>
<dbReference type="Gene3D" id="3.40.190.290">
    <property type="match status" value="1"/>
</dbReference>
<accession>A0A2M8RU35</accession>
<dbReference type="InterPro" id="IPR005119">
    <property type="entry name" value="LysR_subst-bd"/>
</dbReference>
<evidence type="ECO:0000256" key="3">
    <source>
        <dbReference type="ARBA" id="ARBA00023125"/>
    </source>
</evidence>
<evidence type="ECO:0000256" key="4">
    <source>
        <dbReference type="ARBA" id="ARBA00023163"/>
    </source>
</evidence>
<name>A0A2M8RU35_9PAST</name>
<gene>
    <name evidence="6" type="ORF">CVP04_08665</name>
</gene>
<evidence type="ECO:0000256" key="2">
    <source>
        <dbReference type="ARBA" id="ARBA00023015"/>
    </source>
</evidence>
<dbReference type="OrthoDB" id="8885940at2"/>
<dbReference type="SUPFAM" id="SSF53850">
    <property type="entry name" value="Periplasmic binding protein-like II"/>
    <property type="match status" value="1"/>
</dbReference>
<evidence type="ECO:0000259" key="5">
    <source>
        <dbReference type="PROSITE" id="PS50931"/>
    </source>
</evidence>
<dbReference type="InterPro" id="IPR058163">
    <property type="entry name" value="LysR-type_TF_proteobact-type"/>
</dbReference>
<dbReference type="GO" id="GO:0003700">
    <property type="term" value="F:DNA-binding transcription factor activity"/>
    <property type="evidence" value="ECO:0007669"/>
    <property type="project" value="InterPro"/>
</dbReference>
<dbReference type="Gene3D" id="1.10.10.10">
    <property type="entry name" value="Winged helix-like DNA-binding domain superfamily/Winged helix DNA-binding domain"/>
    <property type="match status" value="1"/>
</dbReference>
<organism evidence="6 7">
    <name type="scientific">Caviibacterium pharyngocola</name>
    <dbReference type="NCBI Taxonomy" id="28159"/>
    <lineage>
        <taxon>Bacteria</taxon>
        <taxon>Pseudomonadati</taxon>
        <taxon>Pseudomonadota</taxon>
        <taxon>Gammaproteobacteria</taxon>
        <taxon>Pasteurellales</taxon>
        <taxon>Pasteurellaceae</taxon>
        <taxon>Caviibacterium</taxon>
    </lineage>
</organism>
<dbReference type="Pfam" id="PF03466">
    <property type="entry name" value="LysR_substrate"/>
    <property type="match status" value="1"/>
</dbReference>
<dbReference type="PROSITE" id="PS50931">
    <property type="entry name" value="HTH_LYSR"/>
    <property type="match status" value="1"/>
</dbReference>
<dbReference type="RefSeq" id="WP_100297115.1">
    <property type="nucleotide sequence ID" value="NZ_PHGZ01000020.1"/>
</dbReference>
<proteinExistence type="inferred from homology"/>
<dbReference type="CDD" id="cd08422">
    <property type="entry name" value="PBP2_CrgA_like"/>
    <property type="match status" value="1"/>
</dbReference>
<dbReference type="InterPro" id="IPR036390">
    <property type="entry name" value="WH_DNA-bd_sf"/>
</dbReference>
<reference evidence="6 7" key="1">
    <citation type="submission" date="2017-11" db="EMBL/GenBank/DDBJ databases">
        <title>Reclassification of Bisgaard taxon 5 as Caviibacterium pharyngocola gen. nov., sp. nov.</title>
        <authorList>
            <person name="Christensen H."/>
        </authorList>
    </citation>
    <scope>NUCLEOTIDE SEQUENCE [LARGE SCALE GENOMIC DNA]</scope>
    <source>
        <strain evidence="6 7">7_3</strain>
    </source>
</reference>
<feature type="domain" description="HTH lysR-type" evidence="5">
    <location>
        <begin position="1"/>
        <end position="59"/>
    </location>
</feature>
<comment type="similarity">
    <text evidence="1">Belongs to the LysR transcriptional regulatory family.</text>
</comment>
<sequence>MDRLTAIKVFLTVAETGSFTATADKLEMSKPMVSRHIALIEEWLNARLFHRTTRLVTLTEAGEQAVRYCRQIANLVEDVEQEAVEQDGELRGVIRLTSSLSFSTSHLLGALHQFQTLHPNLKIHLNLSEESLNLVEERIDLAIRISSSPNPALIARPLAPCHSVLVATADYLARFGTPQLPKDLQQHRCLAHSNVNRSEWSFSQNGEQIQLTLNNVFSTNEASSLKQITMLGGGISMLPRYLVEEELNAGTLVPLLTDWELPKMQAYALYSSRNKLPKAVRILLDFLVECFKDKPW</sequence>
<dbReference type="InterPro" id="IPR036388">
    <property type="entry name" value="WH-like_DNA-bd_sf"/>
</dbReference>
<protein>
    <submittedName>
        <fullName evidence="6">LysR family transcriptional regulator</fullName>
    </submittedName>
</protein>
<keyword evidence="3" id="KW-0238">DNA-binding</keyword>
<dbReference type="EMBL" id="PHGZ01000020">
    <property type="protein sequence ID" value="PJG82403.1"/>
    <property type="molecule type" value="Genomic_DNA"/>
</dbReference>
<comment type="caution">
    <text evidence="6">The sequence shown here is derived from an EMBL/GenBank/DDBJ whole genome shotgun (WGS) entry which is preliminary data.</text>
</comment>
<dbReference type="Pfam" id="PF00126">
    <property type="entry name" value="HTH_1"/>
    <property type="match status" value="1"/>
</dbReference>
<dbReference type="Proteomes" id="UP000230282">
    <property type="component" value="Unassembled WGS sequence"/>
</dbReference>
<dbReference type="InterPro" id="IPR000847">
    <property type="entry name" value="LysR_HTH_N"/>
</dbReference>
<dbReference type="SUPFAM" id="SSF46785">
    <property type="entry name" value="Winged helix' DNA-binding domain"/>
    <property type="match status" value="1"/>
</dbReference>